<dbReference type="Pfam" id="PF00583">
    <property type="entry name" value="Acetyltransf_1"/>
    <property type="match status" value="1"/>
</dbReference>
<keyword evidence="2" id="KW-0012">Acyltransferase</keyword>
<dbReference type="AlphaFoldDB" id="A0A7M2X2B2"/>
<dbReference type="KEGG" id="hbs:IPV69_09460"/>
<sequence>MIRPANITDVPRIQQIINSHAEFGRMLFKSLAQLYEDLRDFGVYEIAGPDGRPQVVGCVALTIIWADLAEVRSLAVDQSQRGKGIGSKLVQWTVDEARRLRIRKLMSLTYEQRFFEKLGFVVVDKETLPLKVWSDCVRCPKRDGCDEIAMVEVLEDVPELAVEHAPPTPRGISIPVLPNE</sequence>
<dbReference type="PANTHER" id="PTHR43626">
    <property type="entry name" value="ACYL-COA N-ACYLTRANSFERASE"/>
    <property type="match status" value="1"/>
</dbReference>
<dbReference type="GO" id="GO:0005737">
    <property type="term" value="C:cytoplasm"/>
    <property type="evidence" value="ECO:0007669"/>
    <property type="project" value="TreeGrafter"/>
</dbReference>
<reference evidence="4 5" key="1">
    <citation type="submission" date="2020-10" db="EMBL/GenBank/DDBJ databases">
        <title>Wide distribution of Phycisphaera-like planctomycetes from WD2101 soil group in peatlands and genome analysis of the first cultivated representative.</title>
        <authorList>
            <person name="Dedysh S.N."/>
            <person name="Beletsky A.V."/>
            <person name="Ivanova A."/>
            <person name="Kulichevskaya I.S."/>
            <person name="Suzina N.E."/>
            <person name="Philippov D.A."/>
            <person name="Rakitin A.L."/>
            <person name="Mardanov A.V."/>
            <person name="Ravin N.V."/>
        </authorList>
    </citation>
    <scope>NUCLEOTIDE SEQUENCE [LARGE SCALE GENOMIC DNA]</scope>
    <source>
        <strain evidence="4 5">M1803</strain>
    </source>
</reference>
<dbReference type="InterPro" id="IPR045039">
    <property type="entry name" value="NSI-like"/>
</dbReference>
<dbReference type="NCBIfam" id="NF005840">
    <property type="entry name" value="PRK07757.1"/>
    <property type="match status" value="1"/>
</dbReference>
<keyword evidence="5" id="KW-1185">Reference proteome</keyword>
<evidence type="ECO:0000256" key="1">
    <source>
        <dbReference type="ARBA" id="ARBA00022679"/>
    </source>
</evidence>
<feature type="domain" description="N-acetyltransferase" evidence="3">
    <location>
        <begin position="1"/>
        <end position="155"/>
    </location>
</feature>
<dbReference type="InterPro" id="IPR016181">
    <property type="entry name" value="Acyl_CoA_acyltransferase"/>
</dbReference>
<evidence type="ECO:0000259" key="3">
    <source>
        <dbReference type="PROSITE" id="PS51186"/>
    </source>
</evidence>
<accession>A0A7M2X2B2</accession>
<name>A0A7M2X2B2_9BACT</name>
<gene>
    <name evidence="4" type="ORF">IPV69_09460</name>
</gene>
<dbReference type="SUPFAM" id="SSF55729">
    <property type="entry name" value="Acyl-CoA N-acyltransferases (Nat)"/>
    <property type="match status" value="1"/>
</dbReference>
<dbReference type="EMBL" id="CP063458">
    <property type="protein sequence ID" value="QOV91562.1"/>
    <property type="molecule type" value="Genomic_DNA"/>
</dbReference>
<dbReference type="PROSITE" id="PS51186">
    <property type="entry name" value="GNAT"/>
    <property type="match status" value="1"/>
</dbReference>
<keyword evidence="1" id="KW-0808">Transferase</keyword>
<dbReference type="RefSeq" id="WP_206294861.1">
    <property type="nucleotide sequence ID" value="NZ_CP063458.1"/>
</dbReference>
<evidence type="ECO:0000313" key="5">
    <source>
        <dbReference type="Proteomes" id="UP000593765"/>
    </source>
</evidence>
<protein>
    <submittedName>
        <fullName evidence="4">N-acetyltransferase</fullName>
    </submittedName>
</protein>
<proteinExistence type="predicted"/>
<dbReference type="CDD" id="cd04301">
    <property type="entry name" value="NAT_SF"/>
    <property type="match status" value="1"/>
</dbReference>
<evidence type="ECO:0000313" key="4">
    <source>
        <dbReference type="EMBL" id="QOV91562.1"/>
    </source>
</evidence>
<dbReference type="GO" id="GO:0008080">
    <property type="term" value="F:N-acetyltransferase activity"/>
    <property type="evidence" value="ECO:0007669"/>
    <property type="project" value="InterPro"/>
</dbReference>
<evidence type="ECO:0000256" key="2">
    <source>
        <dbReference type="ARBA" id="ARBA00023315"/>
    </source>
</evidence>
<dbReference type="Proteomes" id="UP000593765">
    <property type="component" value="Chromosome"/>
</dbReference>
<dbReference type="PANTHER" id="PTHR43626:SF4">
    <property type="entry name" value="GCN5-RELATED N-ACETYLTRANSFERASE 2, CHLOROPLASTIC"/>
    <property type="match status" value="1"/>
</dbReference>
<organism evidence="4 5">
    <name type="scientific">Humisphaera borealis</name>
    <dbReference type="NCBI Taxonomy" id="2807512"/>
    <lineage>
        <taxon>Bacteria</taxon>
        <taxon>Pseudomonadati</taxon>
        <taxon>Planctomycetota</taxon>
        <taxon>Phycisphaerae</taxon>
        <taxon>Tepidisphaerales</taxon>
        <taxon>Tepidisphaeraceae</taxon>
        <taxon>Humisphaera</taxon>
    </lineage>
</organism>
<dbReference type="InterPro" id="IPR000182">
    <property type="entry name" value="GNAT_dom"/>
</dbReference>
<dbReference type="Gene3D" id="3.40.630.30">
    <property type="match status" value="1"/>
</dbReference>